<protein>
    <recommendedName>
        <fullName evidence="4">Probable quinone oxidoreductase</fullName>
    </recommendedName>
    <alternativeName>
        <fullName evidence="3">NADPH:quinone reductase</fullName>
    </alternativeName>
</protein>
<comment type="caution">
    <text evidence="6">The sequence shown here is derived from an EMBL/GenBank/DDBJ whole genome shotgun (WGS) entry which is preliminary data.</text>
</comment>
<dbReference type="SMART" id="SM00829">
    <property type="entry name" value="PKS_ER"/>
    <property type="match status" value="1"/>
</dbReference>
<dbReference type="InterPro" id="IPR011032">
    <property type="entry name" value="GroES-like_sf"/>
</dbReference>
<evidence type="ECO:0000256" key="3">
    <source>
        <dbReference type="ARBA" id="ARBA00043088"/>
    </source>
</evidence>
<dbReference type="InterPro" id="IPR020843">
    <property type="entry name" value="ER"/>
</dbReference>
<dbReference type="EMBL" id="LUGG01000001">
    <property type="protein sequence ID" value="OBZ80068.1"/>
    <property type="molecule type" value="Genomic_DNA"/>
</dbReference>
<dbReference type="PANTHER" id="PTHR48106">
    <property type="entry name" value="QUINONE OXIDOREDUCTASE PIG3-RELATED"/>
    <property type="match status" value="1"/>
</dbReference>
<evidence type="ECO:0000256" key="1">
    <source>
        <dbReference type="ARBA" id="ARBA00022857"/>
    </source>
</evidence>
<dbReference type="Gene3D" id="3.90.180.10">
    <property type="entry name" value="Medium-chain alcohol dehydrogenases, catalytic domain"/>
    <property type="match status" value="1"/>
</dbReference>
<evidence type="ECO:0000313" key="7">
    <source>
        <dbReference type="Proteomes" id="UP000092993"/>
    </source>
</evidence>
<dbReference type="PANTHER" id="PTHR48106:SF13">
    <property type="entry name" value="QUINONE OXIDOREDUCTASE-RELATED"/>
    <property type="match status" value="1"/>
</dbReference>
<dbReference type="SUPFAM" id="SSF51735">
    <property type="entry name" value="NAD(P)-binding Rossmann-fold domains"/>
    <property type="match status" value="1"/>
</dbReference>
<evidence type="ECO:0000259" key="5">
    <source>
        <dbReference type="SMART" id="SM00829"/>
    </source>
</evidence>
<evidence type="ECO:0000256" key="2">
    <source>
        <dbReference type="ARBA" id="ARBA00023002"/>
    </source>
</evidence>
<dbReference type="InterPro" id="IPR013149">
    <property type="entry name" value="ADH-like_C"/>
</dbReference>
<accession>A0A1C7MTB2</accession>
<dbReference type="GO" id="GO:0003960">
    <property type="term" value="F:quinone reductase (NADPH) activity"/>
    <property type="evidence" value="ECO:0007669"/>
    <property type="project" value="InterPro"/>
</dbReference>
<dbReference type="STRING" id="5627.A0A1C7MTB2"/>
<dbReference type="GO" id="GO:0005829">
    <property type="term" value="C:cytosol"/>
    <property type="evidence" value="ECO:0007669"/>
    <property type="project" value="TreeGrafter"/>
</dbReference>
<dbReference type="Pfam" id="PF08240">
    <property type="entry name" value="ADH_N"/>
    <property type="match status" value="1"/>
</dbReference>
<dbReference type="SUPFAM" id="SSF50129">
    <property type="entry name" value="GroES-like"/>
    <property type="match status" value="1"/>
</dbReference>
<keyword evidence="1" id="KW-0521">NADP</keyword>
<dbReference type="GO" id="GO:0035925">
    <property type="term" value="F:mRNA 3'-UTR AU-rich region binding"/>
    <property type="evidence" value="ECO:0007669"/>
    <property type="project" value="TreeGrafter"/>
</dbReference>
<sequence>MIPSTGIVRATSSSSRVQAHRRTAQLLHHLQLSTTSRQTLRSMSFPTTIQAIAIDKIGDIDVVEKKAVHYAGVNFIDTYYRMGLYPIKSFPQVLGMEASGVVAALPTDENVLKDEEFKKRGLKIGRKVAVNFLGVHGEYASVPWAKVFPVPESVSLRTAGAALLQGLTAVTFVEEAYNVKQGDYVLIHTIAGGLGLLLCQLVKHRGGIVIGTTSSKEKAEIAAAHGADYVILYPVENTVERVLEITHGEGVHVVYDGVGKDTFMDNFKLTRRKGTMVSVGNASGAVEPVPPLKLVEKNLVLLRPTMANYIYTPEEAQYYSTRLFDLIASGVLKINIFKEYPFTTAGAQEAQRDLTVRSGKTVGKLIIKVAEE</sequence>
<dbReference type="CDD" id="cd05286">
    <property type="entry name" value="QOR2"/>
    <property type="match status" value="1"/>
</dbReference>
<dbReference type="FunFam" id="3.40.50.720:FF:000053">
    <property type="entry name" value="Quinone oxidoreductase 1"/>
    <property type="match status" value="1"/>
</dbReference>
<dbReference type="Gene3D" id="3.40.50.720">
    <property type="entry name" value="NAD(P)-binding Rossmann-like Domain"/>
    <property type="match status" value="1"/>
</dbReference>
<dbReference type="InterPro" id="IPR047618">
    <property type="entry name" value="QOR-like"/>
</dbReference>
<name>A0A1C7MTB2_GRIFR</name>
<gene>
    <name evidence="6" type="primary">ZTA1_0</name>
    <name evidence="6" type="ORF">A0H81_01381</name>
</gene>
<keyword evidence="7" id="KW-1185">Reference proteome</keyword>
<keyword evidence="2" id="KW-0560">Oxidoreductase</keyword>
<evidence type="ECO:0000256" key="4">
    <source>
        <dbReference type="ARBA" id="ARBA00070796"/>
    </source>
</evidence>
<dbReference type="OMA" id="KGMTAHY"/>
<reference evidence="6 7" key="1">
    <citation type="submission" date="2016-03" db="EMBL/GenBank/DDBJ databases">
        <title>Whole genome sequencing of Grifola frondosa 9006-11.</title>
        <authorList>
            <person name="Min B."/>
            <person name="Park H."/>
            <person name="Kim J.-G."/>
            <person name="Cho H."/>
            <person name="Oh Y.-L."/>
            <person name="Kong W.-S."/>
            <person name="Choi I.-G."/>
        </authorList>
    </citation>
    <scope>NUCLEOTIDE SEQUENCE [LARGE SCALE GENOMIC DNA]</scope>
    <source>
        <strain evidence="6 7">9006-11</strain>
    </source>
</reference>
<evidence type="ECO:0000313" key="6">
    <source>
        <dbReference type="EMBL" id="OBZ80068.1"/>
    </source>
</evidence>
<dbReference type="InterPro" id="IPR036291">
    <property type="entry name" value="NAD(P)-bd_dom_sf"/>
</dbReference>
<dbReference type="OrthoDB" id="48317at2759"/>
<dbReference type="Proteomes" id="UP000092993">
    <property type="component" value="Unassembled WGS sequence"/>
</dbReference>
<dbReference type="InterPro" id="IPR013154">
    <property type="entry name" value="ADH-like_N"/>
</dbReference>
<dbReference type="Pfam" id="PF00107">
    <property type="entry name" value="ADH_zinc_N"/>
    <property type="match status" value="1"/>
</dbReference>
<organism evidence="6 7">
    <name type="scientific">Grifola frondosa</name>
    <name type="common">Maitake</name>
    <name type="synonym">Polyporus frondosus</name>
    <dbReference type="NCBI Taxonomy" id="5627"/>
    <lineage>
        <taxon>Eukaryota</taxon>
        <taxon>Fungi</taxon>
        <taxon>Dikarya</taxon>
        <taxon>Basidiomycota</taxon>
        <taxon>Agaricomycotina</taxon>
        <taxon>Agaricomycetes</taxon>
        <taxon>Polyporales</taxon>
        <taxon>Grifolaceae</taxon>
        <taxon>Grifola</taxon>
    </lineage>
</organism>
<dbReference type="AlphaFoldDB" id="A0A1C7MTB2"/>
<feature type="domain" description="Enoyl reductase (ER)" evidence="5">
    <location>
        <begin position="38"/>
        <end position="367"/>
    </location>
</feature>
<dbReference type="GO" id="GO:0070402">
    <property type="term" value="F:NADPH binding"/>
    <property type="evidence" value="ECO:0007669"/>
    <property type="project" value="TreeGrafter"/>
</dbReference>
<proteinExistence type="predicted"/>